<proteinExistence type="predicted"/>
<feature type="region of interest" description="Disordered" evidence="1">
    <location>
        <begin position="29"/>
        <end position="51"/>
    </location>
</feature>
<protein>
    <submittedName>
        <fullName evidence="4">Uncharacterized protein</fullName>
    </submittedName>
</protein>
<evidence type="ECO:0000313" key="4">
    <source>
        <dbReference type="EMBL" id="KAL1510559.1"/>
    </source>
</evidence>
<gene>
    <name evidence="4" type="ORF">AB1Y20_006860</name>
</gene>
<keyword evidence="3" id="KW-0732">Signal</keyword>
<organism evidence="4 5">
    <name type="scientific">Prymnesium parvum</name>
    <name type="common">Toxic golden alga</name>
    <dbReference type="NCBI Taxonomy" id="97485"/>
    <lineage>
        <taxon>Eukaryota</taxon>
        <taxon>Haptista</taxon>
        <taxon>Haptophyta</taxon>
        <taxon>Prymnesiophyceae</taxon>
        <taxon>Prymnesiales</taxon>
        <taxon>Prymnesiaceae</taxon>
        <taxon>Prymnesium</taxon>
    </lineage>
</organism>
<sequence>MKLPEVAALLLAALAPSLGFTPIGHQLHPFPRTPTAPKRPASLATRPAAPPQLHRCCAPDEPPRSPLAALADALISGFSVFFLPLIFAVGFLLSGRPLSLSHPEQSAFSSERIVRREERKLMPASAVDALYRR</sequence>
<evidence type="ECO:0000256" key="3">
    <source>
        <dbReference type="SAM" id="SignalP"/>
    </source>
</evidence>
<feature type="signal peptide" evidence="3">
    <location>
        <begin position="1"/>
        <end position="19"/>
    </location>
</feature>
<keyword evidence="2" id="KW-0472">Membrane</keyword>
<evidence type="ECO:0000313" key="5">
    <source>
        <dbReference type="Proteomes" id="UP001515480"/>
    </source>
</evidence>
<feature type="chain" id="PRO_5044238032" evidence="3">
    <location>
        <begin position="20"/>
        <end position="133"/>
    </location>
</feature>
<keyword evidence="2" id="KW-1133">Transmembrane helix</keyword>
<evidence type="ECO:0000256" key="2">
    <source>
        <dbReference type="SAM" id="Phobius"/>
    </source>
</evidence>
<accession>A0AB34IZL5</accession>
<dbReference type="EMBL" id="JBGBPQ010000015">
    <property type="protein sequence ID" value="KAL1510559.1"/>
    <property type="molecule type" value="Genomic_DNA"/>
</dbReference>
<keyword evidence="2" id="KW-0812">Transmembrane</keyword>
<dbReference type="Proteomes" id="UP001515480">
    <property type="component" value="Unassembled WGS sequence"/>
</dbReference>
<keyword evidence="5" id="KW-1185">Reference proteome</keyword>
<evidence type="ECO:0000256" key="1">
    <source>
        <dbReference type="SAM" id="MobiDB-lite"/>
    </source>
</evidence>
<comment type="caution">
    <text evidence="4">The sequence shown here is derived from an EMBL/GenBank/DDBJ whole genome shotgun (WGS) entry which is preliminary data.</text>
</comment>
<dbReference type="AlphaFoldDB" id="A0AB34IZL5"/>
<name>A0AB34IZL5_PRYPA</name>
<feature type="transmembrane region" description="Helical" evidence="2">
    <location>
        <begin position="73"/>
        <end position="93"/>
    </location>
</feature>
<reference evidence="4 5" key="1">
    <citation type="journal article" date="2024" name="Science">
        <title>Giant polyketide synthase enzymes in the biosynthesis of giant marine polyether toxins.</title>
        <authorList>
            <person name="Fallon T.R."/>
            <person name="Shende V.V."/>
            <person name="Wierzbicki I.H."/>
            <person name="Pendleton A.L."/>
            <person name="Watervoot N.F."/>
            <person name="Auber R.P."/>
            <person name="Gonzalez D.J."/>
            <person name="Wisecaver J.H."/>
            <person name="Moore B.S."/>
        </authorList>
    </citation>
    <scope>NUCLEOTIDE SEQUENCE [LARGE SCALE GENOMIC DNA]</scope>
    <source>
        <strain evidence="4 5">12B1</strain>
    </source>
</reference>